<name>A0A146FJ01_ASPKA</name>
<keyword evidence="1" id="KW-0575">Peroxidase</keyword>
<dbReference type="EMBL" id="BCWF01000020">
    <property type="protein sequence ID" value="GAT25479.1"/>
    <property type="molecule type" value="Genomic_DNA"/>
</dbReference>
<accession>A0A146FJ01</accession>
<comment type="caution">
    <text evidence="1">The sequence shown here is derived from an EMBL/GenBank/DDBJ whole genome shotgun (WGS) entry which is preliminary data.</text>
</comment>
<reference evidence="1 2" key="1">
    <citation type="journal article" date="2016" name="DNA Res.">
        <title>Genome sequence of Aspergillus luchuensis NBRC 4314.</title>
        <authorList>
            <person name="Yamada O."/>
            <person name="Machida M."/>
            <person name="Hosoyama A."/>
            <person name="Goto M."/>
            <person name="Takahashi T."/>
            <person name="Futagami T."/>
            <person name="Yamagata Y."/>
            <person name="Takeuchi M."/>
            <person name="Kobayashi T."/>
            <person name="Koike H."/>
            <person name="Abe K."/>
            <person name="Asai K."/>
            <person name="Arita M."/>
            <person name="Fujita N."/>
            <person name="Fukuda K."/>
            <person name="Higa K."/>
            <person name="Horikawa H."/>
            <person name="Ishikawa T."/>
            <person name="Jinno K."/>
            <person name="Kato Y."/>
            <person name="Kirimura K."/>
            <person name="Mizutani O."/>
            <person name="Nakasone K."/>
            <person name="Sano M."/>
            <person name="Shiraishi Y."/>
            <person name="Tsukahara M."/>
            <person name="Gomi K."/>
        </authorList>
    </citation>
    <scope>NUCLEOTIDE SEQUENCE [LARGE SCALE GENOMIC DNA]</scope>
    <source>
        <strain evidence="1 2">RIB 2604</strain>
    </source>
</reference>
<organism evidence="1 2">
    <name type="scientific">Aspergillus kawachii</name>
    <name type="common">White koji mold</name>
    <name type="synonym">Aspergillus awamori var. kawachi</name>
    <dbReference type="NCBI Taxonomy" id="1069201"/>
    <lineage>
        <taxon>Eukaryota</taxon>
        <taxon>Fungi</taxon>
        <taxon>Dikarya</taxon>
        <taxon>Ascomycota</taxon>
        <taxon>Pezizomycotina</taxon>
        <taxon>Eurotiomycetes</taxon>
        <taxon>Eurotiomycetidae</taxon>
        <taxon>Eurotiales</taxon>
        <taxon>Aspergillaceae</taxon>
        <taxon>Aspergillus</taxon>
        <taxon>Aspergillus subgen. Circumdati</taxon>
    </lineage>
</organism>
<protein>
    <submittedName>
        <fullName evidence="1">Cytochrome c peroxidase, mitochondrial</fullName>
    </submittedName>
</protein>
<reference evidence="2" key="2">
    <citation type="submission" date="2016-02" db="EMBL/GenBank/DDBJ databases">
        <title>Genome sequencing of Aspergillus luchuensis NBRC 4314.</title>
        <authorList>
            <person name="Yamada O."/>
        </authorList>
    </citation>
    <scope>NUCLEOTIDE SEQUENCE [LARGE SCALE GENOMIC DNA]</scope>
    <source>
        <strain evidence="2">RIB 2604</strain>
    </source>
</reference>
<proteinExistence type="predicted"/>
<gene>
    <name evidence="1" type="ORF">RIB2604_02000560</name>
</gene>
<sequence length="64" mass="6872">MNTKDVGGDISGFDPSSSDAMYLEKPEASNFLYFDLAYHLDGHNLGSAVSDRSGVENKVGALME</sequence>
<evidence type="ECO:0000313" key="1">
    <source>
        <dbReference type="EMBL" id="GAT25479.1"/>
    </source>
</evidence>
<dbReference type="GO" id="GO:0004601">
    <property type="term" value="F:peroxidase activity"/>
    <property type="evidence" value="ECO:0007669"/>
    <property type="project" value="UniProtKB-KW"/>
</dbReference>
<evidence type="ECO:0000313" key="2">
    <source>
        <dbReference type="Proteomes" id="UP000075230"/>
    </source>
</evidence>
<dbReference type="AlphaFoldDB" id="A0A146FJ01"/>
<keyword evidence="1" id="KW-0560">Oxidoreductase</keyword>
<dbReference type="Proteomes" id="UP000075230">
    <property type="component" value="Unassembled WGS sequence"/>
</dbReference>